<dbReference type="RefSeq" id="WP_263051984.1">
    <property type="nucleotide sequence ID" value="NZ_CP106735.1"/>
</dbReference>
<dbReference type="EMBL" id="CP106735">
    <property type="protein sequence ID" value="UXX80254.1"/>
    <property type="molecule type" value="Genomic_DNA"/>
</dbReference>
<evidence type="ECO:0000313" key="2">
    <source>
        <dbReference type="Proteomes" id="UP001062165"/>
    </source>
</evidence>
<keyword evidence="2" id="KW-1185">Reference proteome</keyword>
<name>A0ABY6D3A7_9BACT</name>
<dbReference type="Proteomes" id="UP001062165">
    <property type="component" value="Chromosome"/>
</dbReference>
<gene>
    <name evidence="1" type="ORF">N7E81_03960</name>
</gene>
<organism evidence="1 2">
    <name type="scientific">Reichenbachiella carrageenanivorans</name>
    <dbReference type="NCBI Taxonomy" id="2979869"/>
    <lineage>
        <taxon>Bacteria</taxon>
        <taxon>Pseudomonadati</taxon>
        <taxon>Bacteroidota</taxon>
        <taxon>Cytophagia</taxon>
        <taxon>Cytophagales</taxon>
        <taxon>Reichenbachiellaceae</taxon>
        <taxon>Reichenbachiella</taxon>
    </lineage>
</organism>
<evidence type="ECO:0000313" key="1">
    <source>
        <dbReference type="EMBL" id="UXX80254.1"/>
    </source>
</evidence>
<sequence length="67" mass="7448">MKEFLKNALLVITVAVCAFVVTYSLGAEESQPSQSSQTLIISGKSYQFKAHSNRRIDVEQNTKRSAQ</sequence>
<accession>A0ABY6D3A7</accession>
<proteinExistence type="predicted"/>
<reference evidence="1" key="1">
    <citation type="submission" date="2022-10" db="EMBL/GenBank/DDBJ databases">
        <title>Comparative genomics and taxonomic characterization of three novel marine species of genus Reichenbachiella exhibiting antioxidant and polysaccharide degradation activities.</title>
        <authorList>
            <person name="Muhammad N."/>
            <person name="Lee Y.-J."/>
            <person name="Ko J."/>
            <person name="Kim S.-G."/>
        </authorList>
    </citation>
    <scope>NUCLEOTIDE SEQUENCE</scope>
    <source>
        <strain evidence="1">Wsw4-B4</strain>
    </source>
</reference>
<protein>
    <submittedName>
        <fullName evidence="1">Uncharacterized protein</fullName>
    </submittedName>
</protein>